<evidence type="ECO:0000313" key="1">
    <source>
        <dbReference type="EMBL" id="KAI5657496.1"/>
    </source>
</evidence>
<dbReference type="Proteomes" id="UP001060085">
    <property type="component" value="Linkage Group LG06"/>
</dbReference>
<comment type="caution">
    <text evidence="1">The sequence shown here is derived from an EMBL/GenBank/DDBJ whole genome shotgun (WGS) entry which is preliminary data.</text>
</comment>
<sequence length="148" mass="16499">MFFAMLLFIICYYNQSNAQLEVGFYKNSCPRAESIIRDKVQRSFFLARGIAPGILRLHFHDCFVRGCDGSILIDSTATNSTEKDGPPNVNSLRGLDIIERAKSRIEATCKGVVSCADILAYAARDCFSKRGLEWDVPVGRRDGRISIA</sequence>
<accession>A0ACC0ADB9</accession>
<gene>
    <name evidence="1" type="ORF">M9H77_26289</name>
</gene>
<name>A0ACC0ADB9_CATRO</name>
<keyword evidence="2" id="KW-1185">Reference proteome</keyword>
<dbReference type="EMBL" id="CM044706">
    <property type="protein sequence ID" value="KAI5657496.1"/>
    <property type="molecule type" value="Genomic_DNA"/>
</dbReference>
<reference evidence="2" key="1">
    <citation type="journal article" date="2023" name="Nat. Plants">
        <title>Single-cell RNA sequencing provides a high-resolution roadmap for understanding the multicellular compartmentation of specialized metabolism.</title>
        <authorList>
            <person name="Sun S."/>
            <person name="Shen X."/>
            <person name="Li Y."/>
            <person name="Li Y."/>
            <person name="Wang S."/>
            <person name="Li R."/>
            <person name="Zhang H."/>
            <person name="Shen G."/>
            <person name="Guo B."/>
            <person name="Wei J."/>
            <person name="Xu J."/>
            <person name="St-Pierre B."/>
            <person name="Chen S."/>
            <person name="Sun C."/>
        </authorList>
    </citation>
    <scope>NUCLEOTIDE SEQUENCE [LARGE SCALE GENOMIC DNA]</scope>
</reference>
<proteinExistence type="predicted"/>
<organism evidence="1 2">
    <name type="scientific">Catharanthus roseus</name>
    <name type="common">Madagascar periwinkle</name>
    <name type="synonym">Vinca rosea</name>
    <dbReference type="NCBI Taxonomy" id="4058"/>
    <lineage>
        <taxon>Eukaryota</taxon>
        <taxon>Viridiplantae</taxon>
        <taxon>Streptophyta</taxon>
        <taxon>Embryophyta</taxon>
        <taxon>Tracheophyta</taxon>
        <taxon>Spermatophyta</taxon>
        <taxon>Magnoliopsida</taxon>
        <taxon>eudicotyledons</taxon>
        <taxon>Gunneridae</taxon>
        <taxon>Pentapetalae</taxon>
        <taxon>asterids</taxon>
        <taxon>lamiids</taxon>
        <taxon>Gentianales</taxon>
        <taxon>Apocynaceae</taxon>
        <taxon>Rauvolfioideae</taxon>
        <taxon>Vinceae</taxon>
        <taxon>Catharanthinae</taxon>
        <taxon>Catharanthus</taxon>
    </lineage>
</organism>
<evidence type="ECO:0000313" key="2">
    <source>
        <dbReference type="Proteomes" id="UP001060085"/>
    </source>
</evidence>
<protein>
    <submittedName>
        <fullName evidence="1">Uncharacterized protein</fullName>
    </submittedName>
</protein>